<protein>
    <submittedName>
        <fullName evidence="1">Uncharacterized protein</fullName>
    </submittedName>
</protein>
<dbReference type="EMBL" id="JBDFQZ010000008">
    <property type="protein sequence ID" value="KAK9699219.1"/>
    <property type="molecule type" value="Genomic_DNA"/>
</dbReference>
<dbReference type="PANTHER" id="PTHR34222">
    <property type="entry name" value="GAG_PRE-INTEGRS DOMAIN-CONTAINING PROTEIN"/>
    <property type="match status" value="1"/>
</dbReference>
<organism evidence="1 2">
    <name type="scientific">Saponaria officinalis</name>
    <name type="common">Common soapwort</name>
    <name type="synonym">Lychnis saponaria</name>
    <dbReference type="NCBI Taxonomy" id="3572"/>
    <lineage>
        <taxon>Eukaryota</taxon>
        <taxon>Viridiplantae</taxon>
        <taxon>Streptophyta</taxon>
        <taxon>Embryophyta</taxon>
        <taxon>Tracheophyta</taxon>
        <taxon>Spermatophyta</taxon>
        <taxon>Magnoliopsida</taxon>
        <taxon>eudicotyledons</taxon>
        <taxon>Gunneridae</taxon>
        <taxon>Pentapetalae</taxon>
        <taxon>Caryophyllales</taxon>
        <taxon>Caryophyllaceae</taxon>
        <taxon>Caryophylleae</taxon>
        <taxon>Saponaria</taxon>
    </lineage>
</organism>
<comment type="caution">
    <text evidence="1">The sequence shown here is derived from an EMBL/GenBank/DDBJ whole genome shotgun (WGS) entry which is preliminary data.</text>
</comment>
<evidence type="ECO:0000313" key="2">
    <source>
        <dbReference type="Proteomes" id="UP001443914"/>
    </source>
</evidence>
<name>A0AAW1J811_SAPOF</name>
<reference evidence="1" key="1">
    <citation type="submission" date="2024-03" db="EMBL/GenBank/DDBJ databases">
        <title>WGS assembly of Saponaria officinalis var. Norfolk2.</title>
        <authorList>
            <person name="Jenkins J."/>
            <person name="Shu S."/>
            <person name="Grimwood J."/>
            <person name="Barry K."/>
            <person name="Goodstein D."/>
            <person name="Schmutz J."/>
            <person name="Leebens-Mack J."/>
            <person name="Osbourn A."/>
        </authorList>
    </citation>
    <scope>NUCLEOTIDE SEQUENCE [LARGE SCALE GENOMIC DNA]</scope>
    <source>
        <strain evidence="1">JIC</strain>
    </source>
</reference>
<sequence length="198" mass="21992">MSSLPTITKVTTEIAEYLTAVDNQAEVRKLFHFLNGLDKEYAMLRSNILLMDPLPKVENTVSMVLQEEIQANNLGNARIHEGSALMIRSDAEKEKCVHCGRENHKSEMCWEIKGYPVGHPKHKRTAYKPGFRGGGYTQQKAYQYNARPQNYKRSVANVKTEQTDLSAAIGAATLQLENLLKLVPGGTNANKGGGESEE</sequence>
<gene>
    <name evidence="1" type="ORF">RND81_08G160900</name>
</gene>
<proteinExistence type="predicted"/>
<dbReference type="AlphaFoldDB" id="A0AAW1J811"/>
<keyword evidence="2" id="KW-1185">Reference proteome</keyword>
<accession>A0AAW1J811</accession>
<evidence type="ECO:0000313" key="1">
    <source>
        <dbReference type="EMBL" id="KAK9699219.1"/>
    </source>
</evidence>
<dbReference type="Proteomes" id="UP001443914">
    <property type="component" value="Unassembled WGS sequence"/>
</dbReference>
<dbReference type="PANTHER" id="PTHR34222:SF33">
    <property type="entry name" value="RETROTRANSPOSON GAG DOMAIN-CONTAINING PROTEIN"/>
    <property type="match status" value="1"/>
</dbReference>